<keyword evidence="1" id="KW-1133">Transmembrane helix</keyword>
<keyword evidence="1" id="KW-0472">Membrane</keyword>
<dbReference type="Proteomes" id="UP001225034">
    <property type="component" value="Unassembled WGS sequence"/>
</dbReference>
<keyword evidence="3" id="KW-1185">Reference proteome</keyword>
<feature type="transmembrane region" description="Helical" evidence="1">
    <location>
        <begin position="91"/>
        <end position="109"/>
    </location>
</feature>
<feature type="transmembrane region" description="Helical" evidence="1">
    <location>
        <begin position="162"/>
        <end position="180"/>
    </location>
</feature>
<dbReference type="RefSeq" id="WP_306984462.1">
    <property type="nucleotide sequence ID" value="NZ_JAUSUA010000005.1"/>
</dbReference>
<gene>
    <name evidence="2" type="ORF">J2S05_003229</name>
</gene>
<feature type="transmembrane region" description="Helical" evidence="1">
    <location>
        <begin position="51"/>
        <end position="71"/>
    </location>
</feature>
<organism evidence="2 3">
    <name type="scientific">Alkalicoccobacillus murimartini</name>
    <dbReference type="NCBI Taxonomy" id="171685"/>
    <lineage>
        <taxon>Bacteria</taxon>
        <taxon>Bacillati</taxon>
        <taxon>Bacillota</taxon>
        <taxon>Bacilli</taxon>
        <taxon>Bacillales</taxon>
        <taxon>Bacillaceae</taxon>
        <taxon>Alkalicoccobacillus</taxon>
    </lineage>
</organism>
<evidence type="ECO:0000256" key="1">
    <source>
        <dbReference type="SAM" id="Phobius"/>
    </source>
</evidence>
<name>A0ABT9YKP3_9BACI</name>
<comment type="caution">
    <text evidence="2">The sequence shown here is derived from an EMBL/GenBank/DDBJ whole genome shotgun (WGS) entry which is preliminary data.</text>
</comment>
<evidence type="ECO:0000313" key="2">
    <source>
        <dbReference type="EMBL" id="MDQ0208418.1"/>
    </source>
</evidence>
<evidence type="ECO:0008006" key="4">
    <source>
        <dbReference type="Google" id="ProtNLM"/>
    </source>
</evidence>
<reference evidence="2 3" key="1">
    <citation type="submission" date="2023-07" db="EMBL/GenBank/DDBJ databases">
        <title>Genomic Encyclopedia of Type Strains, Phase IV (KMG-IV): sequencing the most valuable type-strain genomes for metagenomic binning, comparative biology and taxonomic classification.</title>
        <authorList>
            <person name="Goeker M."/>
        </authorList>
    </citation>
    <scope>NUCLEOTIDE SEQUENCE [LARGE SCALE GENOMIC DNA]</scope>
    <source>
        <strain evidence="2 3">DSM 19154</strain>
    </source>
</reference>
<sequence length="183" mass="21226">MNTVSILPSKEQRVENRRKVKERQHWTLNVLIISGILFYNIQIWVVSNPLLYVYVSIPGVILASIPFISAYQNRHSQEKKRRLVAKSMYEVSSAFAAVVLLIFLFSLFNTMSHNVIRGGVAVVTSILLFINAIYFRKLYHHLAHIQQADRASDRWPVKDKKLLRITIPILFVLILGFYFIKIV</sequence>
<protein>
    <recommendedName>
        <fullName evidence="4">DUF3278 domain-containing protein</fullName>
    </recommendedName>
</protein>
<feature type="transmembrane region" description="Helical" evidence="1">
    <location>
        <begin position="115"/>
        <end position="135"/>
    </location>
</feature>
<proteinExistence type="predicted"/>
<accession>A0ABT9YKP3</accession>
<evidence type="ECO:0000313" key="3">
    <source>
        <dbReference type="Proteomes" id="UP001225034"/>
    </source>
</evidence>
<keyword evidence="1" id="KW-0812">Transmembrane</keyword>
<feature type="transmembrane region" description="Helical" evidence="1">
    <location>
        <begin position="26"/>
        <end position="45"/>
    </location>
</feature>
<dbReference type="EMBL" id="JAUSUA010000005">
    <property type="protein sequence ID" value="MDQ0208418.1"/>
    <property type="molecule type" value="Genomic_DNA"/>
</dbReference>